<evidence type="ECO:0000313" key="3">
    <source>
        <dbReference type="Proteomes" id="UP000187185"/>
    </source>
</evidence>
<feature type="transmembrane region" description="Helical" evidence="1">
    <location>
        <begin position="51"/>
        <end position="71"/>
    </location>
</feature>
<reference evidence="2 3" key="1">
    <citation type="submission" date="2016-12" db="EMBL/GenBank/DDBJ databases">
        <title>Complete genome sequence of Microbacterium aurum KACC 15219.</title>
        <authorList>
            <person name="Jung Y."/>
            <person name="Shin J.-H."/>
            <person name="Lee Y.-J."/>
            <person name="Yi H."/>
            <person name="Bahn Y.-S."/>
            <person name="Kim J.F."/>
            <person name="Lee D.-W."/>
        </authorList>
    </citation>
    <scope>NUCLEOTIDE SEQUENCE [LARGE SCALE GENOMIC DNA]</scope>
    <source>
        <strain evidence="2 3">KACC 15219</strain>
    </source>
</reference>
<dbReference type="OrthoDB" id="3859571at2"/>
<keyword evidence="1" id="KW-0472">Membrane</keyword>
<organism evidence="2 3">
    <name type="scientific">Microbacterium aurum</name>
    <dbReference type="NCBI Taxonomy" id="36805"/>
    <lineage>
        <taxon>Bacteria</taxon>
        <taxon>Bacillati</taxon>
        <taxon>Actinomycetota</taxon>
        <taxon>Actinomycetes</taxon>
        <taxon>Micrococcales</taxon>
        <taxon>Microbacteriaceae</taxon>
        <taxon>Microbacterium</taxon>
    </lineage>
</organism>
<dbReference type="Proteomes" id="UP000187185">
    <property type="component" value="Chromosome"/>
</dbReference>
<keyword evidence="3" id="KW-1185">Reference proteome</keyword>
<evidence type="ECO:0000313" key="2">
    <source>
        <dbReference type="EMBL" id="APZ33320.1"/>
    </source>
</evidence>
<dbReference type="KEGG" id="maur:BOH66_02715"/>
<keyword evidence="1" id="KW-0812">Transmembrane</keyword>
<dbReference type="AlphaFoldDB" id="A0A1P8U5D9"/>
<gene>
    <name evidence="2" type="ORF">BOH66_02715</name>
</gene>
<dbReference type="NCBIfam" id="NF042935">
    <property type="entry name" value="SCO6880_fam"/>
    <property type="match status" value="1"/>
</dbReference>
<dbReference type="EMBL" id="CP018762">
    <property type="protein sequence ID" value="APZ33320.1"/>
    <property type="molecule type" value="Genomic_DNA"/>
</dbReference>
<evidence type="ECO:0000256" key="1">
    <source>
        <dbReference type="SAM" id="Phobius"/>
    </source>
</evidence>
<protein>
    <submittedName>
        <fullName evidence="2">Uncharacterized protein</fullName>
    </submittedName>
</protein>
<dbReference type="STRING" id="36805.BOH66_02715"/>
<dbReference type="RefSeq" id="WP_076689062.1">
    <property type="nucleotide sequence ID" value="NZ_CP018762.1"/>
</dbReference>
<proteinExistence type="predicted"/>
<dbReference type="InterPro" id="IPR049978">
    <property type="entry name" value="SCO6880-like"/>
</dbReference>
<name>A0A1P8U5D9_9MICO</name>
<sequence>MTTSTSEQSRPVRLPRRSGQGLVLGLDGWQAVFLVAAGLVLLIAVNRFGPLGLLYAAPVYLGLGVAAVTTIRGISTPKMAGLWLMKQTRHAAGATTHRYRPEAAHLAGTLNLPGIRASVQLWDVDGIACVYNPHDRSVSVIAELAVQGFLMHDLPERLDLAEQFDRVLGPLTQRPGIKRVTLQERTLPTTIRAAREHFDTVRALRGIDPHASVARNYLEVMDQSERFEVAHRNYLVFTLDLVALGPQLKGLGGGKDAILALAAIESGNLADALTAAKIQVQRWLSVRDVAALSRLAFDPDFAATVQNRPDQLAGVDPAAIGPMFLDEPKGRNGIVVTDSGVHTTMWVHEWPRSDTHVGFLAPVTFARHPNTGEAISHILSIVLTPVPVAKALKRIRDEKKVWRGNEKLRAKRGADGSAADAADWRALEQQEREIANGHGDFQYGAYLTISAPDEERLDQAIAGMRNALSRAGMEAQILYCQQAEALMVNALPLGLGMK</sequence>
<keyword evidence="1" id="KW-1133">Transmembrane helix</keyword>
<feature type="transmembrane region" description="Helical" evidence="1">
    <location>
        <begin position="21"/>
        <end position="45"/>
    </location>
</feature>
<accession>A0A1P8U5D9</accession>